<dbReference type="InterPro" id="IPR036378">
    <property type="entry name" value="FAS1_dom_sf"/>
</dbReference>
<comment type="caution">
    <text evidence="5">The sequence shown here is derived from an EMBL/GenBank/DDBJ whole genome shotgun (WGS) entry which is preliminary data.</text>
</comment>
<gene>
    <name evidence="5" type="ORF">HNR07_005243</name>
</gene>
<dbReference type="Proteomes" id="UP000579647">
    <property type="component" value="Unassembled WGS sequence"/>
</dbReference>
<feature type="signal peptide" evidence="3">
    <location>
        <begin position="1"/>
        <end position="30"/>
    </location>
</feature>
<dbReference type="PANTHER" id="PTHR10900:SF77">
    <property type="entry name" value="FI19380P1"/>
    <property type="match status" value="1"/>
</dbReference>
<evidence type="ECO:0000256" key="2">
    <source>
        <dbReference type="SAM" id="MobiDB-lite"/>
    </source>
</evidence>
<dbReference type="InterPro" id="IPR050904">
    <property type="entry name" value="Adhesion/Biosynth-related"/>
</dbReference>
<keyword evidence="6" id="KW-1185">Reference proteome</keyword>
<feature type="chain" id="PRO_5032691450" evidence="3">
    <location>
        <begin position="31"/>
        <end position="223"/>
    </location>
</feature>
<dbReference type="GO" id="GO:0007155">
    <property type="term" value="P:cell adhesion"/>
    <property type="evidence" value="ECO:0007669"/>
    <property type="project" value="TreeGrafter"/>
</dbReference>
<reference evidence="5 6" key="1">
    <citation type="submission" date="2020-08" db="EMBL/GenBank/DDBJ databases">
        <title>Sequencing the genomes of 1000 actinobacteria strains.</title>
        <authorList>
            <person name="Klenk H.-P."/>
        </authorList>
    </citation>
    <scope>NUCLEOTIDE SEQUENCE [LARGE SCALE GENOMIC DNA]</scope>
    <source>
        <strain evidence="5 6">DSM 44598</strain>
    </source>
</reference>
<accession>A0A840WQZ8</accession>
<dbReference type="PROSITE" id="PS50213">
    <property type="entry name" value="FAS1"/>
    <property type="match status" value="1"/>
</dbReference>
<evidence type="ECO:0000259" key="4">
    <source>
        <dbReference type="PROSITE" id="PS50213"/>
    </source>
</evidence>
<dbReference type="Gene3D" id="2.30.180.10">
    <property type="entry name" value="FAS1 domain"/>
    <property type="match status" value="1"/>
</dbReference>
<dbReference type="InterPro" id="IPR000782">
    <property type="entry name" value="FAS1_domain"/>
</dbReference>
<dbReference type="FunFam" id="2.30.180.10:FF:000019">
    <property type="entry name" value="Cell surface lipoprotein"/>
    <property type="match status" value="1"/>
</dbReference>
<evidence type="ECO:0000256" key="3">
    <source>
        <dbReference type="SAM" id="SignalP"/>
    </source>
</evidence>
<organism evidence="5 6">
    <name type="scientific">Nocardiopsis metallicus</name>
    <dbReference type="NCBI Taxonomy" id="179819"/>
    <lineage>
        <taxon>Bacteria</taxon>
        <taxon>Bacillati</taxon>
        <taxon>Actinomycetota</taxon>
        <taxon>Actinomycetes</taxon>
        <taxon>Streptosporangiales</taxon>
        <taxon>Nocardiopsidaceae</taxon>
        <taxon>Nocardiopsis</taxon>
    </lineage>
</organism>
<name>A0A840WQZ8_9ACTN</name>
<proteinExistence type="predicted"/>
<dbReference type="SUPFAM" id="SSF82153">
    <property type="entry name" value="FAS1 domain"/>
    <property type="match status" value="1"/>
</dbReference>
<dbReference type="AlphaFoldDB" id="A0A840WQZ8"/>
<dbReference type="Pfam" id="PF02469">
    <property type="entry name" value="Fasciclin"/>
    <property type="match status" value="1"/>
</dbReference>
<protein>
    <submittedName>
        <fullName evidence="5">Putative surface protein with fasciclin (FAS1) repeats</fullName>
    </submittedName>
</protein>
<dbReference type="GO" id="GO:0005615">
    <property type="term" value="C:extracellular space"/>
    <property type="evidence" value="ECO:0007669"/>
    <property type="project" value="TreeGrafter"/>
</dbReference>
<feature type="domain" description="FAS1" evidence="4">
    <location>
        <begin position="90"/>
        <end position="220"/>
    </location>
</feature>
<keyword evidence="1 3" id="KW-0732">Signal</keyword>
<feature type="region of interest" description="Disordered" evidence="2">
    <location>
        <begin position="33"/>
        <end position="61"/>
    </location>
</feature>
<evidence type="ECO:0000313" key="5">
    <source>
        <dbReference type="EMBL" id="MBB5494106.1"/>
    </source>
</evidence>
<evidence type="ECO:0000313" key="6">
    <source>
        <dbReference type="Proteomes" id="UP000579647"/>
    </source>
</evidence>
<dbReference type="SMART" id="SM00554">
    <property type="entry name" value="FAS1"/>
    <property type="match status" value="1"/>
</dbReference>
<dbReference type="GO" id="GO:0030198">
    <property type="term" value="P:extracellular matrix organization"/>
    <property type="evidence" value="ECO:0007669"/>
    <property type="project" value="TreeGrafter"/>
</dbReference>
<sequence>MMRKNAMIRKNALAASAAAAALAFGLTACGDMDDTGTETETGSAEETEENGMDEDNDEGAEGMTTAGENFGPGCAQVPEDGDGSFEGMAQDPVATAASNNPLLSTLVTAVGEADLVDTLNSAEDITVFAPTNDAFDKIPEEDLNALLEDQEQLTEVLTYHVVEGEQDPAALEDGTFTSLQGQEVTTEGAGEEFTVNGDSQVVCGNVQTSNATVYIVDTVLMPS</sequence>
<dbReference type="PANTHER" id="PTHR10900">
    <property type="entry name" value="PERIOSTIN-RELATED"/>
    <property type="match status" value="1"/>
</dbReference>
<feature type="compositionally biased region" description="Acidic residues" evidence="2">
    <location>
        <begin position="33"/>
        <end position="60"/>
    </location>
</feature>
<dbReference type="GO" id="GO:0031012">
    <property type="term" value="C:extracellular matrix"/>
    <property type="evidence" value="ECO:0007669"/>
    <property type="project" value="TreeGrafter"/>
</dbReference>
<evidence type="ECO:0000256" key="1">
    <source>
        <dbReference type="ARBA" id="ARBA00022729"/>
    </source>
</evidence>
<dbReference type="EMBL" id="JACHDO010000001">
    <property type="protein sequence ID" value="MBB5494106.1"/>
    <property type="molecule type" value="Genomic_DNA"/>
</dbReference>
<dbReference type="PROSITE" id="PS51257">
    <property type="entry name" value="PROKAR_LIPOPROTEIN"/>
    <property type="match status" value="1"/>
</dbReference>
<dbReference type="GO" id="GO:0050839">
    <property type="term" value="F:cell adhesion molecule binding"/>
    <property type="evidence" value="ECO:0007669"/>
    <property type="project" value="TreeGrafter"/>
</dbReference>